<dbReference type="NCBIfam" id="TIGR02772">
    <property type="entry name" value="Ku_bact"/>
    <property type="match status" value="1"/>
</dbReference>
<protein>
    <submittedName>
        <fullName evidence="4">Unannotated protein</fullName>
    </submittedName>
</protein>
<evidence type="ECO:0000313" key="4">
    <source>
        <dbReference type="EMBL" id="CAB4894317.1"/>
    </source>
</evidence>
<proteinExistence type="inferred from homology"/>
<dbReference type="Pfam" id="PF02735">
    <property type="entry name" value="Ku"/>
    <property type="match status" value="1"/>
</dbReference>
<feature type="domain" description="Ku" evidence="3">
    <location>
        <begin position="53"/>
        <end position="184"/>
    </location>
</feature>
<dbReference type="InterPro" id="IPR009187">
    <property type="entry name" value="Prok_Ku"/>
</dbReference>
<dbReference type="PANTHER" id="PTHR41251">
    <property type="entry name" value="NON-HOMOLOGOUS END JOINING PROTEIN KU"/>
    <property type="match status" value="1"/>
</dbReference>
<feature type="region of interest" description="Disordered" evidence="2">
    <location>
        <begin position="233"/>
        <end position="288"/>
    </location>
</feature>
<keyword evidence="1" id="KW-0238">DNA-binding</keyword>
<dbReference type="AlphaFoldDB" id="A0A6J7FFV3"/>
<dbReference type="EMBL" id="CAFBMK010000007">
    <property type="protein sequence ID" value="CAB4894317.1"/>
    <property type="molecule type" value="Genomic_DNA"/>
</dbReference>
<accession>A0A6J7FFV3</accession>
<dbReference type="SUPFAM" id="SSF100939">
    <property type="entry name" value="SPOC domain-like"/>
    <property type="match status" value="1"/>
</dbReference>
<evidence type="ECO:0000256" key="2">
    <source>
        <dbReference type="SAM" id="MobiDB-lite"/>
    </source>
</evidence>
<reference evidence="4" key="1">
    <citation type="submission" date="2020-05" db="EMBL/GenBank/DDBJ databases">
        <authorList>
            <person name="Chiriac C."/>
            <person name="Salcher M."/>
            <person name="Ghai R."/>
            <person name="Kavagutti S V."/>
        </authorList>
    </citation>
    <scope>NUCLEOTIDE SEQUENCE</scope>
</reference>
<dbReference type="Gene3D" id="2.40.290.10">
    <property type="match status" value="1"/>
</dbReference>
<dbReference type="HAMAP" id="MF_01875">
    <property type="entry name" value="Prokaryotic_Ku"/>
    <property type="match status" value="1"/>
</dbReference>
<sequence>MARSLWTGSLSFGLVNVPVQLVSAVRDQDVHFHQVHKDTGERVQTRRVASTDGEEVDWEDIAKGWETDDGEMIVLTDEDFDAAAPEKTRTVDIDLFVDLQDIDPVYFDHPYWLLPSGDGAGPVRAYRLLVDVMGNAGQVAIGRIVLRAKEYLVALREQDGLLSLTTMRFADELRSPDEIDAIPQGAKGKPSKREVDDAVALIGELTDEFRPSRYDDCHRVRLLRLIDEKRRSGKVEIPEPEPEPQAQKAPKDLMAALEESLAKARGAKGKGTGGGKAEAPKRAAKTAA</sequence>
<dbReference type="GO" id="GO:0003690">
    <property type="term" value="F:double-stranded DNA binding"/>
    <property type="evidence" value="ECO:0007669"/>
    <property type="project" value="TreeGrafter"/>
</dbReference>
<dbReference type="InterPro" id="IPR016194">
    <property type="entry name" value="SPOC-like_C_dom_sf"/>
</dbReference>
<name>A0A6J7FFV3_9ZZZZ</name>
<evidence type="ECO:0000256" key="1">
    <source>
        <dbReference type="ARBA" id="ARBA00023125"/>
    </source>
</evidence>
<dbReference type="SMART" id="SM00559">
    <property type="entry name" value="Ku78"/>
    <property type="match status" value="1"/>
</dbReference>
<dbReference type="GO" id="GO:0006303">
    <property type="term" value="P:double-strand break repair via nonhomologous end joining"/>
    <property type="evidence" value="ECO:0007669"/>
    <property type="project" value="InterPro"/>
</dbReference>
<dbReference type="InterPro" id="IPR006164">
    <property type="entry name" value="DNA_bd_Ku70/Ku80"/>
</dbReference>
<organism evidence="4">
    <name type="scientific">freshwater metagenome</name>
    <dbReference type="NCBI Taxonomy" id="449393"/>
    <lineage>
        <taxon>unclassified sequences</taxon>
        <taxon>metagenomes</taxon>
        <taxon>ecological metagenomes</taxon>
    </lineage>
</organism>
<dbReference type="PIRSF" id="PIRSF006493">
    <property type="entry name" value="Prok_Ku"/>
    <property type="match status" value="1"/>
</dbReference>
<dbReference type="PANTHER" id="PTHR41251:SF1">
    <property type="entry name" value="NON-HOMOLOGOUS END JOINING PROTEIN KU"/>
    <property type="match status" value="1"/>
</dbReference>
<evidence type="ECO:0000259" key="3">
    <source>
        <dbReference type="SMART" id="SM00559"/>
    </source>
</evidence>
<gene>
    <name evidence="4" type="ORF">UFOPK3564_00204</name>
</gene>